<reference evidence="1 2" key="1">
    <citation type="submission" date="2021-08" db="EMBL/GenBank/DDBJ databases">
        <authorList>
            <person name="Tuo L."/>
        </authorList>
    </citation>
    <scope>NUCLEOTIDE SEQUENCE [LARGE SCALE GENOMIC DNA]</scope>
    <source>
        <strain evidence="1 2">JCM 31229</strain>
    </source>
</reference>
<sequence>MDDMNSRRPTCRYFATVRVLVVERRDVTDGRLGEGRRRRVFWGSALQNNMHIQVEKILEINRRFSEQVGIEALRPEAKILFTLKTKGSLSVKEAMILSGLSYRGFYIVLARLANSGWITMEADLKDRRVKRILLADQSFGDYPLRVNVLPPAAG</sequence>
<name>A0ABS7PT34_9SPHN</name>
<proteinExistence type="predicted"/>
<dbReference type="SUPFAM" id="SSF46785">
    <property type="entry name" value="Winged helix' DNA-binding domain"/>
    <property type="match status" value="1"/>
</dbReference>
<protein>
    <recommendedName>
        <fullName evidence="3">MarR family transcriptional regulator</fullName>
    </recommendedName>
</protein>
<evidence type="ECO:0000313" key="1">
    <source>
        <dbReference type="EMBL" id="MBY8824500.1"/>
    </source>
</evidence>
<evidence type="ECO:0000313" key="2">
    <source>
        <dbReference type="Proteomes" id="UP000706039"/>
    </source>
</evidence>
<dbReference type="InterPro" id="IPR036390">
    <property type="entry name" value="WH_DNA-bd_sf"/>
</dbReference>
<dbReference type="Proteomes" id="UP000706039">
    <property type="component" value="Unassembled WGS sequence"/>
</dbReference>
<comment type="caution">
    <text evidence="1">The sequence shown here is derived from an EMBL/GenBank/DDBJ whole genome shotgun (WGS) entry which is preliminary data.</text>
</comment>
<dbReference type="EMBL" id="JAINVV010000009">
    <property type="protein sequence ID" value="MBY8824500.1"/>
    <property type="molecule type" value="Genomic_DNA"/>
</dbReference>
<dbReference type="InterPro" id="IPR036388">
    <property type="entry name" value="WH-like_DNA-bd_sf"/>
</dbReference>
<dbReference type="RefSeq" id="WP_222991605.1">
    <property type="nucleotide sequence ID" value="NZ_JAINVV010000009.1"/>
</dbReference>
<keyword evidence="2" id="KW-1185">Reference proteome</keyword>
<accession>A0ABS7PT34</accession>
<evidence type="ECO:0008006" key="3">
    <source>
        <dbReference type="Google" id="ProtNLM"/>
    </source>
</evidence>
<dbReference type="Gene3D" id="1.10.10.10">
    <property type="entry name" value="Winged helix-like DNA-binding domain superfamily/Winged helix DNA-binding domain"/>
    <property type="match status" value="1"/>
</dbReference>
<organism evidence="1 2">
    <name type="scientific">Sphingomonas colocasiae</name>
    <dbReference type="NCBI Taxonomy" id="1848973"/>
    <lineage>
        <taxon>Bacteria</taxon>
        <taxon>Pseudomonadati</taxon>
        <taxon>Pseudomonadota</taxon>
        <taxon>Alphaproteobacteria</taxon>
        <taxon>Sphingomonadales</taxon>
        <taxon>Sphingomonadaceae</taxon>
        <taxon>Sphingomonas</taxon>
    </lineage>
</organism>
<gene>
    <name evidence="1" type="ORF">K7G82_19500</name>
</gene>